<dbReference type="EMBL" id="CAJFCV020000003">
    <property type="protein sequence ID" value="CAG9107434.1"/>
    <property type="molecule type" value="Genomic_DNA"/>
</dbReference>
<evidence type="ECO:0000313" key="1">
    <source>
        <dbReference type="EMBL" id="CAD5220930.1"/>
    </source>
</evidence>
<protein>
    <submittedName>
        <fullName evidence="1">(pine wood nematode) hypothetical protein</fullName>
    </submittedName>
</protein>
<dbReference type="EMBL" id="CAJFDI010000003">
    <property type="protein sequence ID" value="CAD5220930.1"/>
    <property type="molecule type" value="Genomic_DNA"/>
</dbReference>
<dbReference type="Proteomes" id="UP000659654">
    <property type="component" value="Unassembled WGS sequence"/>
</dbReference>
<dbReference type="Proteomes" id="UP000582659">
    <property type="component" value="Unassembled WGS sequence"/>
</dbReference>
<evidence type="ECO:0000313" key="2">
    <source>
        <dbReference type="Proteomes" id="UP000659654"/>
    </source>
</evidence>
<organism evidence="1 2">
    <name type="scientific">Bursaphelenchus xylophilus</name>
    <name type="common">Pinewood nematode worm</name>
    <name type="synonym">Aphelenchoides xylophilus</name>
    <dbReference type="NCBI Taxonomy" id="6326"/>
    <lineage>
        <taxon>Eukaryota</taxon>
        <taxon>Metazoa</taxon>
        <taxon>Ecdysozoa</taxon>
        <taxon>Nematoda</taxon>
        <taxon>Chromadorea</taxon>
        <taxon>Rhabditida</taxon>
        <taxon>Tylenchina</taxon>
        <taxon>Tylenchomorpha</taxon>
        <taxon>Aphelenchoidea</taxon>
        <taxon>Aphelenchoididae</taxon>
        <taxon>Bursaphelenchus</taxon>
    </lineage>
</organism>
<dbReference type="SMR" id="A0A7I8WJX9"/>
<accession>A0A7I8WJX9</accession>
<reference evidence="1" key="1">
    <citation type="submission" date="2020-09" db="EMBL/GenBank/DDBJ databases">
        <authorList>
            <person name="Kikuchi T."/>
        </authorList>
    </citation>
    <scope>NUCLEOTIDE SEQUENCE</scope>
    <source>
        <strain evidence="1">Ka4C1</strain>
    </source>
</reference>
<sequence length="91" mass="9818">MTGIAESSEEEKVPGWSRIGVSGAEKKKLPIIKVLFQNNDFVSVVENNAMTPCGNVRTFSNPSWRAHPSASGVFALEGAEILNAILFLKQG</sequence>
<proteinExistence type="predicted"/>
<name>A0A7I8WJX9_BURXY</name>
<keyword evidence="2" id="KW-1185">Reference proteome</keyword>
<comment type="caution">
    <text evidence="1">The sequence shown here is derived from an EMBL/GenBank/DDBJ whole genome shotgun (WGS) entry which is preliminary data.</text>
</comment>
<gene>
    <name evidence="1" type="ORF">BXYJ_LOCUS6424</name>
</gene>
<dbReference type="AlphaFoldDB" id="A0A7I8WJX9"/>